<dbReference type="InterPro" id="IPR030379">
    <property type="entry name" value="G_SEPTIN_dom"/>
</dbReference>
<organism evidence="6 7">
    <name type="scientific">Physocladia obscura</name>
    <dbReference type="NCBI Taxonomy" id="109957"/>
    <lineage>
        <taxon>Eukaryota</taxon>
        <taxon>Fungi</taxon>
        <taxon>Fungi incertae sedis</taxon>
        <taxon>Chytridiomycota</taxon>
        <taxon>Chytridiomycota incertae sedis</taxon>
        <taxon>Chytridiomycetes</taxon>
        <taxon>Chytridiales</taxon>
        <taxon>Chytriomycetaceae</taxon>
        <taxon>Physocladia</taxon>
    </lineage>
</organism>
<accession>A0AAD5SSI0</accession>
<comment type="caution">
    <text evidence="6">The sequence shown here is derived from an EMBL/GenBank/DDBJ whole genome shotgun (WGS) entry which is preliminary data.</text>
</comment>
<name>A0AAD5SSI0_9FUNG</name>
<dbReference type="FunFam" id="3.40.50.300:FF:000196">
    <property type="entry name" value="Cell division control 3"/>
    <property type="match status" value="1"/>
</dbReference>
<comment type="similarity">
    <text evidence="3">Belongs to the TRAFAC class TrmE-Era-EngA-EngB-Septin-like GTPase superfamily. Septin GTPase family.</text>
</comment>
<dbReference type="Gene3D" id="3.40.50.300">
    <property type="entry name" value="P-loop containing nucleotide triphosphate hydrolases"/>
    <property type="match status" value="1"/>
</dbReference>
<dbReference type="CDD" id="cd01850">
    <property type="entry name" value="CDC_Septin"/>
    <property type="match status" value="1"/>
</dbReference>
<dbReference type="PIRSF" id="PIRSF006698">
    <property type="entry name" value="Septin"/>
    <property type="match status" value="1"/>
</dbReference>
<dbReference type="Pfam" id="PF00735">
    <property type="entry name" value="Septin"/>
    <property type="match status" value="1"/>
</dbReference>
<reference evidence="6" key="1">
    <citation type="submission" date="2020-05" db="EMBL/GenBank/DDBJ databases">
        <title>Phylogenomic resolution of chytrid fungi.</title>
        <authorList>
            <person name="Stajich J.E."/>
            <person name="Amses K."/>
            <person name="Simmons R."/>
            <person name="Seto K."/>
            <person name="Myers J."/>
            <person name="Bonds A."/>
            <person name="Quandt C.A."/>
            <person name="Barry K."/>
            <person name="Liu P."/>
            <person name="Grigoriev I."/>
            <person name="Longcore J.E."/>
            <person name="James T.Y."/>
        </authorList>
    </citation>
    <scope>NUCLEOTIDE SEQUENCE</scope>
    <source>
        <strain evidence="6">JEL0513</strain>
    </source>
</reference>
<feature type="region of interest" description="Disordered" evidence="4">
    <location>
        <begin position="412"/>
        <end position="443"/>
    </location>
</feature>
<dbReference type="InterPro" id="IPR016491">
    <property type="entry name" value="Septin"/>
</dbReference>
<protein>
    <recommendedName>
        <fullName evidence="5">Septin-type G domain-containing protein</fullName>
    </recommendedName>
</protein>
<dbReference type="InterPro" id="IPR027417">
    <property type="entry name" value="P-loop_NTPase"/>
</dbReference>
<evidence type="ECO:0000259" key="5">
    <source>
        <dbReference type="PROSITE" id="PS51719"/>
    </source>
</evidence>
<keyword evidence="2 3" id="KW-0342">GTP-binding</keyword>
<dbReference type="PROSITE" id="PS51719">
    <property type="entry name" value="G_SEPTIN"/>
    <property type="match status" value="1"/>
</dbReference>
<evidence type="ECO:0000313" key="6">
    <source>
        <dbReference type="EMBL" id="KAJ3099911.1"/>
    </source>
</evidence>
<evidence type="ECO:0000256" key="3">
    <source>
        <dbReference type="RuleBase" id="RU004560"/>
    </source>
</evidence>
<evidence type="ECO:0000313" key="7">
    <source>
        <dbReference type="Proteomes" id="UP001211907"/>
    </source>
</evidence>
<evidence type="ECO:0000256" key="1">
    <source>
        <dbReference type="ARBA" id="ARBA00022741"/>
    </source>
</evidence>
<dbReference type="GO" id="GO:0005938">
    <property type="term" value="C:cell cortex"/>
    <property type="evidence" value="ECO:0007669"/>
    <property type="project" value="UniProtKB-ARBA"/>
</dbReference>
<dbReference type="EMBL" id="JADGJH010002318">
    <property type="protein sequence ID" value="KAJ3099911.1"/>
    <property type="molecule type" value="Genomic_DNA"/>
</dbReference>
<dbReference type="SUPFAM" id="SSF52540">
    <property type="entry name" value="P-loop containing nucleoside triphosphate hydrolases"/>
    <property type="match status" value="1"/>
</dbReference>
<feature type="compositionally biased region" description="Basic and acidic residues" evidence="4">
    <location>
        <begin position="412"/>
        <end position="422"/>
    </location>
</feature>
<dbReference type="AlphaFoldDB" id="A0AAD5SSI0"/>
<keyword evidence="7" id="KW-1185">Reference proteome</keyword>
<keyword evidence="1 3" id="KW-0547">Nucleotide-binding</keyword>
<dbReference type="GO" id="GO:0005525">
    <property type="term" value="F:GTP binding"/>
    <property type="evidence" value="ECO:0007669"/>
    <property type="project" value="UniProtKB-KW"/>
</dbReference>
<dbReference type="Proteomes" id="UP001211907">
    <property type="component" value="Unassembled WGS sequence"/>
</dbReference>
<evidence type="ECO:0000256" key="2">
    <source>
        <dbReference type="ARBA" id="ARBA00023134"/>
    </source>
</evidence>
<dbReference type="GO" id="GO:0032156">
    <property type="term" value="C:septin cytoskeleton"/>
    <property type="evidence" value="ECO:0007669"/>
    <property type="project" value="UniProtKB-ARBA"/>
</dbReference>
<proteinExistence type="inferred from homology"/>
<dbReference type="PANTHER" id="PTHR18884">
    <property type="entry name" value="SEPTIN"/>
    <property type="match status" value="1"/>
</dbReference>
<feature type="domain" description="Septin-type G" evidence="5">
    <location>
        <begin position="81"/>
        <end position="355"/>
    </location>
</feature>
<gene>
    <name evidence="6" type="ORF">HK100_004808</name>
</gene>
<sequence>MKLILLFQLRTFRYARVDSASLFQSVRSVFKPKTNCRSSNRYPSIRINNITKNPTIIKKKLNGPVGFSNLPNQVHRKSIKRGFQFTFMVVGESGLGKSTLVNTLFNTSLYPAKEAKIELSSETPSTVEIQAISADIEENGVKLKLTIVDTPGFGDFINNEESWGPILENIEARYDAFLDQENRVNRKRIVDTRVHACLYFIAPTGHALKPLDIEFMKRLAGRVNLIPVIAKSDTMTDEEIKNFKNRILDDIATHNINIYQPPTYENDDPETIQENKEIVSRIPFAVVGADRDIDVGAGRKIRGRKYPWGIIEVDNEEHCDFIKLRQMLIRTHMEELKEFTNEVLYESYRTAKLAESGGDLNANPMKKLETDKKAHDAKMAKMEAEMKAVFDAKVAEKEAKLKAAEEELLARHREMKEQLERHQRSKAASPISKPAPQKKGFFK</sequence>
<evidence type="ECO:0000256" key="4">
    <source>
        <dbReference type="SAM" id="MobiDB-lite"/>
    </source>
</evidence>